<dbReference type="PANTHER" id="PTHR30489">
    <property type="entry name" value="LIPOPROTEIN-RELEASING SYSTEM TRANSMEMBRANE PROTEIN LOLE"/>
    <property type="match status" value="1"/>
</dbReference>
<evidence type="ECO:0000259" key="8">
    <source>
        <dbReference type="Pfam" id="PF02687"/>
    </source>
</evidence>
<evidence type="ECO:0000313" key="10">
    <source>
        <dbReference type="Proteomes" id="UP000032900"/>
    </source>
</evidence>
<evidence type="ECO:0000256" key="5">
    <source>
        <dbReference type="ARBA" id="ARBA00022989"/>
    </source>
</evidence>
<dbReference type="InterPro" id="IPR051447">
    <property type="entry name" value="Lipoprotein-release_system"/>
</dbReference>
<evidence type="ECO:0000256" key="6">
    <source>
        <dbReference type="ARBA" id="ARBA00023136"/>
    </source>
</evidence>
<keyword evidence="6 7" id="KW-0472">Membrane</keyword>
<dbReference type="RefSeq" id="WP_062124910.1">
    <property type="nucleotide sequence ID" value="NZ_BAZW01000018.1"/>
</dbReference>
<dbReference type="InterPro" id="IPR003838">
    <property type="entry name" value="ABC3_permease_C"/>
</dbReference>
<dbReference type="GO" id="GO:0044874">
    <property type="term" value="P:lipoprotein localization to outer membrane"/>
    <property type="evidence" value="ECO:0007669"/>
    <property type="project" value="TreeGrafter"/>
</dbReference>
<feature type="domain" description="ABC3 transporter permease C-terminal" evidence="8">
    <location>
        <begin position="253"/>
        <end position="382"/>
    </location>
</feature>
<evidence type="ECO:0000256" key="4">
    <source>
        <dbReference type="ARBA" id="ARBA00022692"/>
    </source>
</evidence>
<feature type="transmembrane region" description="Helical" evidence="7">
    <location>
        <begin position="345"/>
        <end position="372"/>
    </location>
</feature>
<keyword evidence="10" id="KW-1185">Reference proteome</keyword>
<evidence type="ECO:0000256" key="2">
    <source>
        <dbReference type="ARBA" id="ARBA00005236"/>
    </source>
</evidence>
<keyword evidence="3" id="KW-1003">Cell membrane</keyword>
<dbReference type="Pfam" id="PF02687">
    <property type="entry name" value="FtsX"/>
    <property type="match status" value="1"/>
</dbReference>
<proteinExistence type="inferred from homology"/>
<dbReference type="Proteomes" id="UP000032900">
    <property type="component" value="Unassembled WGS sequence"/>
</dbReference>
<protein>
    <recommendedName>
        <fullName evidence="8">ABC3 transporter permease C-terminal domain-containing protein</fullName>
    </recommendedName>
</protein>
<evidence type="ECO:0000313" key="9">
    <source>
        <dbReference type="EMBL" id="GAO30140.1"/>
    </source>
</evidence>
<comment type="caution">
    <text evidence="9">The sequence shown here is derived from an EMBL/GenBank/DDBJ whole genome shotgun (WGS) entry which is preliminary data.</text>
</comment>
<feature type="transmembrane region" description="Helical" evidence="7">
    <location>
        <begin position="20"/>
        <end position="39"/>
    </location>
</feature>
<comment type="subcellular location">
    <subcellularLocation>
        <location evidence="1">Cell membrane</location>
        <topology evidence="1">Multi-pass membrane protein</topology>
    </subcellularLocation>
</comment>
<evidence type="ECO:0000256" key="7">
    <source>
        <dbReference type="SAM" id="Phobius"/>
    </source>
</evidence>
<feature type="transmembrane region" description="Helical" evidence="7">
    <location>
        <begin position="253"/>
        <end position="275"/>
    </location>
</feature>
<dbReference type="AlphaFoldDB" id="A0A0E9LZ41"/>
<dbReference type="STRING" id="1236989.JCM15548_12393"/>
<accession>A0A0E9LZ41</accession>
<dbReference type="PANTHER" id="PTHR30489:SF0">
    <property type="entry name" value="LIPOPROTEIN-RELEASING SYSTEM TRANSMEMBRANE PROTEIN LOLE"/>
    <property type="match status" value="1"/>
</dbReference>
<keyword evidence="4 7" id="KW-0812">Transmembrane</keyword>
<dbReference type="GO" id="GO:0098797">
    <property type="term" value="C:plasma membrane protein complex"/>
    <property type="evidence" value="ECO:0007669"/>
    <property type="project" value="TreeGrafter"/>
</dbReference>
<gene>
    <name evidence="9" type="ORF">JCM15548_12393</name>
</gene>
<comment type="similarity">
    <text evidence="2">Belongs to the ABC-4 integral membrane protein family. LolC/E subfamily.</text>
</comment>
<keyword evidence="5 7" id="KW-1133">Transmembrane helix</keyword>
<organism evidence="9 10">
    <name type="scientific">Geofilum rubicundum JCM 15548</name>
    <dbReference type="NCBI Taxonomy" id="1236989"/>
    <lineage>
        <taxon>Bacteria</taxon>
        <taxon>Pseudomonadati</taxon>
        <taxon>Bacteroidota</taxon>
        <taxon>Bacteroidia</taxon>
        <taxon>Marinilabiliales</taxon>
        <taxon>Marinilabiliaceae</taxon>
        <taxon>Geofilum</taxon>
    </lineage>
</organism>
<name>A0A0E9LZ41_9BACT</name>
<reference evidence="9 10" key="1">
    <citation type="journal article" date="2015" name="Microbes Environ.">
        <title>Distribution and evolution of nitrogen fixation genes in the phylum bacteroidetes.</title>
        <authorList>
            <person name="Inoue J."/>
            <person name="Oshima K."/>
            <person name="Suda W."/>
            <person name="Sakamoto M."/>
            <person name="Iino T."/>
            <person name="Noda S."/>
            <person name="Hongoh Y."/>
            <person name="Hattori M."/>
            <person name="Ohkuma M."/>
        </authorList>
    </citation>
    <scope>NUCLEOTIDE SEQUENCE [LARGE SCALE GENOMIC DNA]</scope>
    <source>
        <strain evidence="9">JCM 15548</strain>
    </source>
</reference>
<dbReference type="OrthoDB" id="976557at2"/>
<evidence type="ECO:0000256" key="3">
    <source>
        <dbReference type="ARBA" id="ARBA00022475"/>
    </source>
</evidence>
<dbReference type="EMBL" id="BAZW01000018">
    <property type="protein sequence ID" value="GAO30140.1"/>
    <property type="molecule type" value="Genomic_DNA"/>
</dbReference>
<sequence length="391" mass="43415">MKTAIKLAYRNLTGAGLRTWLNVIVLSFSFVVILFMKGVMSGWDLQAKTDLTQWEIAGGKYWHQQYDPYDPFTLSDSHAPIPPELADEIAAGDMVPLLMTQGSIYPQGRLQSVLIKGIPAEQSLLKLPTHQLDTVTEAFPAIIGAMMARNLKLEIGQYVTIRWRDVNGTFDAHDILITDIFSSNVPSAEAGQIYLPLETLQEMLSMPGETTILTFRDEERERTSVEGFSLKTKETLTASIDEMLKTKEVGQGILYFILLLLAMLAIFDTQVLSIFKRQKEIGTYIALGYTRGQVVGLFTVEGAMHSVLAALVGALYGTPLLWWMAKNGWTMPVDTSEFGVPIAQTLYPVFSPGLIVSTTLLVVLITTIVSYWPSRKIAKMNPTEALRGKIQ</sequence>
<evidence type="ECO:0000256" key="1">
    <source>
        <dbReference type="ARBA" id="ARBA00004651"/>
    </source>
</evidence>